<dbReference type="GO" id="GO:0015175">
    <property type="term" value="F:neutral L-amino acid transmembrane transporter activity"/>
    <property type="evidence" value="ECO:0007669"/>
    <property type="project" value="TreeGrafter"/>
</dbReference>
<feature type="transmembrane region" description="Helical" evidence="10">
    <location>
        <begin position="665"/>
        <end position="689"/>
    </location>
</feature>
<feature type="transmembrane region" description="Helical" evidence="10">
    <location>
        <begin position="1026"/>
        <end position="1047"/>
    </location>
</feature>
<keyword evidence="12" id="KW-1185">Reference proteome</keyword>
<dbReference type="Gene3D" id="1.10.3860.10">
    <property type="entry name" value="Sodium:dicarboxylate symporter"/>
    <property type="match status" value="1"/>
</dbReference>
<feature type="transmembrane region" description="Helical" evidence="10">
    <location>
        <begin position="100"/>
        <end position="124"/>
    </location>
</feature>
<dbReference type="InterPro" id="IPR038377">
    <property type="entry name" value="Na/Glc_symporter_sf"/>
</dbReference>
<evidence type="ECO:0000256" key="8">
    <source>
        <dbReference type="ARBA" id="ARBA00023136"/>
    </source>
</evidence>
<comment type="similarity">
    <text evidence="3">Belongs to the sodium:solute symporter (SSF) (TC 2.A.21) family.</text>
</comment>
<dbReference type="PROSITE" id="PS00713">
    <property type="entry name" value="NA_DICARBOXYL_SYMP_1"/>
    <property type="match status" value="1"/>
</dbReference>
<dbReference type="PROSITE" id="PS50283">
    <property type="entry name" value="NA_SOLUT_SYMP_3"/>
    <property type="match status" value="1"/>
</dbReference>
<feature type="transmembrane region" description="Helical" evidence="10">
    <location>
        <begin position="634"/>
        <end position="653"/>
    </location>
</feature>
<feature type="transmembrane region" description="Helical" evidence="10">
    <location>
        <begin position="825"/>
        <end position="842"/>
    </location>
</feature>
<feature type="transmembrane region" description="Helical" evidence="10">
    <location>
        <begin position="311"/>
        <end position="332"/>
    </location>
</feature>
<protein>
    <submittedName>
        <fullName evidence="11">Sodium:dicarboxylate symporter family domain-containing protein</fullName>
    </submittedName>
</protein>
<evidence type="ECO:0000256" key="10">
    <source>
        <dbReference type="SAM" id="Phobius"/>
    </source>
</evidence>
<proteinExistence type="inferred from homology"/>
<comment type="subcellular location">
    <subcellularLocation>
        <location evidence="1">Membrane</location>
        <topology evidence="1">Multi-pass membrane protein</topology>
    </subcellularLocation>
</comment>
<evidence type="ECO:0000256" key="5">
    <source>
        <dbReference type="ARBA" id="ARBA00022692"/>
    </source>
</evidence>
<gene>
    <name evidence="11" type="ORF">DdX_03162</name>
</gene>
<dbReference type="InterPro" id="IPR001991">
    <property type="entry name" value="Na-dicarboxylate_symporter"/>
</dbReference>
<feature type="transmembrane region" description="Helical" evidence="10">
    <location>
        <begin position="771"/>
        <end position="788"/>
    </location>
</feature>
<feature type="transmembrane region" description="Helical" evidence="10">
    <location>
        <begin position="710"/>
        <end position="731"/>
    </location>
</feature>
<feature type="transmembrane region" description="Helical" evidence="10">
    <location>
        <begin position="1095"/>
        <end position="1117"/>
    </location>
</feature>
<keyword evidence="8 10" id="KW-0472">Membrane</keyword>
<dbReference type="InterPro" id="IPR018107">
    <property type="entry name" value="Na-dicarboxylate_symporter_CS"/>
</dbReference>
<evidence type="ECO:0000256" key="9">
    <source>
        <dbReference type="ARBA" id="ARBA00023180"/>
    </source>
</evidence>
<dbReference type="GO" id="GO:0005886">
    <property type="term" value="C:plasma membrane"/>
    <property type="evidence" value="ECO:0007669"/>
    <property type="project" value="TreeGrafter"/>
</dbReference>
<feature type="transmembrane region" description="Helical" evidence="10">
    <location>
        <begin position="584"/>
        <end position="604"/>
    </location>
</feature>
<dbReference type="Proteomes" id="UP001201812">
    <property type="component" value="Unassembled WGS sequence"/>
</dbReference>
<dbReference type="SUPFAM" id="SSF118215">
    <property type="entry name" value="Proton glutamate symport protein"/>
    <property type="match status" value="1"/>
</dbReference>
<evidence type="ECO:0000313" key="12">
    <source>
        <dbReference type="Proteomes" id="UP001201812"/>
    </source>
</evidence>
<evidence type="ECO:0000313" key="11">
    <source>
        <dbReference type="EMBL" id="KAI1726442.1"/>
    </source>
</evidence>
<dbReference type="PRINTS" id="PR00173">
    <property type="entry name" value="EDTRNSPORT"/>
</dbReference>
<dbReference type="PROSITE" id="PS00714">
    <property type="entry name" value="NA_DICARBOXYL_SYMP_2"/>
    <property type="match status" value="1"/>
</dbReference>
<name>A0AAD4NIU2_9BILA</name>
<feature type="transmembrane region" description="Helical" evidence="10">
    <location>
        <begin position="21"/>
        <end position="46"/>
    </location>
</feature>
<dbReference type="InterPro" id="IPR050746">
    <property type="entry name" value="DAACS"/>
</dbReference>
<evidence type="ECO:0000256" key="1">
    <source>
        <dbReference type="ARBA" id="ARBA00004141"/>
    </source>
</evidence>
<dbReference type="EMBL" id="JAKKPZ010000002">
    <property type="protein sequence ID" value="KAI1726442.1"/>
    <property type="molecule type" value="Genomic_DNA"/>
</dbReference>
<feature type="transmembrane region" description="Helical" evidence="10">
    <location>
        <begin position="994"/>
        <end position="1019"/>
    </location>
</feature>
<dbReference type="Gene3D" id="1.20.1730.10">
    <property type="entry name" value="Sodium/glucose cotransporter"/>
    <property type="match status" value="1"/>
</dbReference>
<dbReference type="InterPro" id="IPR001734">
    <property type="entry name" value="Na/solute_symporter"/>
</dbReference>
<dbReference type="NCBIfam" id="TIGR00813">
    <property type="entry name" value="sss"/>
    <property type="match status" value="1"/>
</dbReference>
<evidence type="ECO:0000256" key="3">
    <source>
        <dbReference type="ARBA" id="ARBA00006434"/>
    </source>
</evidence>
<dbReference type="Pfam" id="PF00375">
    <property type="entry name" value="SDF"/>
    <property type="match status" value="1"/>
</dbReference>
<dbReference type="PANTHER" id="PTHR11958">
    <property type="entry name" value="SODIUM/DICARBOXYLATE SYMPORTER-RELATED"/>
    <property type="match status" value="1"/>
</dbReference>
<feature type="transmembrane region" description="Helical" evidence="10">
    <location>
        <begin position="198"/>
        <end position="219"/>
    </location>
</feature>
<evidence type="ECO:0000256" key="7">
    <source>
        <dbReference type="ARBA" id="ARBA00022989"/>
    </source>
</evidence>
<comment type="caution">
    <text evidence="11">The sequence shown here is derived from an EMBL/GenBank/DDBJ whole genome shotgun (WGS) entry which is preliminary data.</text>
</comment>
<feature type="transmembrane region" description="Helical" evidence="10">
    <location>
        <begin position="968"/>
        <end position="988"/>
    </location>
</feature>
<reference evidence="11" key="1">
    <citation type="submission" date="2022-01" db="EMBL/GenBank/DDBJ databases">
        <title>Genome Sequence Resource for Two Populations of Ditylenchus destructor, the Migratory Endoparasitic Phytonematode.</title>
        <authorList>
            <person name="Zhang H."/>
            <person name="Lin R."/>
            <person name="Xie B."/>
        </authorList>
    </citation>
    <scope>NUCLEOTIDE SEQUENCE</scope>
    <source>
        <strain evidence="11">BazhouSP</strain>
    </source>
</reference>
<evidence type="ECO:0000256" key="2">
    <source>
        <dbReference type="ARBA" id="ARBA00006148"/>
    </source>
</evidence>
<feature type="transmembrane region" description="Helical" evidence="10">
    <location>
        <begin position="240"/>
        <end position="261"/>
    </location>
</feature>
<feature type="transmembrane region" description="Helical" evidence="10">
    <location>
        <begin position="862"/>
        <end position="889"/>
    </location>
</feature>
<keyword evidence="7 10" id="KW-1133">Transmembrane helix</keyword>
<organism evidence="11 12">
    <name type="scientific">Ditylenchus destructor</name>
    <dbReference type="NCBI Taxonomy" id="166010"/>
    <lineage>
        <taxon>Eukaryota</taxon>
        <taxon>Metazoa</taxon>
        <taxon>Ecdysozoa</taxon>
        <taxon>Nematoda</taxon>
        <taxon>Chromadorea</taxon>
        <taxon>Rhabditida</taxon>
        <taxon>Tylenchina</taxon>
        <taxon>Tylenchomorpha</taxon>
        <taxon>Sphaerularioidea</taxon>
        <taxon>Anguinidae</taxon>
        <taxon>Anguininae</taxon>
        <taxon>Ditylenchus</taxon>
    </lineage>
</organism>
<dbReference type="GO" id="GO:0005313">
    <property type="term" value="F:L-glutamate transmembrane transporter activity"/>
    <property type="evidence" value="ECO:0007669"/>
    <property type="project" value="TreeGrafter"/>
</dbReference>
<evidence type="ECO:0000256" key="6">
    <source>
        <dbReference type="ARBA" id="ARBA00022847"/>
    </source>
</evidence>
<keyword evidence="6" id="KW-0769">Symport</keyword>
<dbReference type="GO" id="GO:0015501">
    <property type="term" value="F:glutamate:sodium symporter activity"/>
    <property type="evidence" value="ECO:0007669"/>
    <property type="project" value="TreeGrafter"/>
</dbReference>
<dbReference type="InterPro" id="IPR036458">
    <property type="entry name" value="Na:dicarbo_symporter_sf"/>
</dbReference>
<evidence type="ECO:0000256" key="4">
    <source>
        <dbReference type="ARBA" id="ARBA00022448"/>
    </source>
</evidence>
<sequence length="1150" mass="127088">MTSETRRRRQGSTRRAMRASFGFCRTHLLLTLTILSVIVGLLSGFILRGFNLNSEAVRLINFPGEIFMQVLKLMILPLIFSSLISALAQMDARESGQMGLLTLLYYTTTTIFATITGIILVLAIHPGNPAIKSDLQYSPVEHAPISPLDAFLDVVRNMFPENVVQATFLPNSQSGSSGGSTGGGIQQHWVKKKTENVMGMNILGIIVFCTGFGIVISQLGEKARIIVDFFVILEAVIMKLVETLMWLAPIGIVSLIAGNLLDLEDLSDTVAVLFLYVVTVLGGLTIHTIFTMPLLYFFLTRKNPMKVVRGMIQALVTAFGTASGGAALPVSMHCMEDNLKVDRRITRFVLPLGSTINMDGNALYEAVAVIFIAQLNNVTLSIAEVITISFIATIASLGLNSVPAGLVSILVILSTVGLPTKDVSMIITVDWLLDRIRTSINVLGDAFAASTMSHYLERKLIQSDKFNEFHTEIKAEAERLDSISITSKKPSISASEFSPREDVGLIYGRRTKSHSQSVDDSVLTWKEQAMLDRLYAKVQLNRDFVRRFAKQLNISNPICLILCPGFEIDYRKIRFLIHARFDTWVAFVLIGLLISLSTGVYHAIHSRWLLKSEDGIKRTAKDEFLIGGRQMPRLPIALSLLTSFLSGILMLGLPAEIFEKGTHIWMSFAVGAIASVITAIVFLPVFYKIKCTCIHEYFIHRYNSKMIRQSFSTIFLVFILIYMAIVIYAPSVALSKVIDLDKWILILVFGCTATIYTSMGGLKAVVWTDSIQAALMYGGVIALIWKALSNPQVGGLEKVWKIGVDSGRMTDIFRFDPTVLQYNNFWINLFSGTVTWLASFGVNQLSIQRYNSVPTLRNAKQIVYCTIIPFLSLVTIVSFIGFLLLAYFFNCNPLETGELSDRDHLTMLFAFRILANTPGLFGLYITCIMSATLSTLSSGLSSAAAAFYEDFLRIGVERRNCTDLQATAINKVIVIIFGIISTGLAFAAEPLGGVLRVCVSVMGAISGPMVGIFVLAMFWPKAGIKATMISFVVSNLVMIIVCFFNYIEDPYSHLFLPSNSSQEGCLYENFTLKRQPDYNAYFGNPDTSFLARISIYSYPGIGMLLMLAIGVPLVHLLNETVPKNIAHLTFSGRNLPWPSSNDAKPLFTPI</sequence>
<keyword evidence="9" id="KW-0325">Glycoprotein</keyword>
<feature type="transmembrane region" description="Helical" evidence="10">
    <location>
        <begin position="273"/>
        <end position="299"/>
    </location>
</feature>
<accession>A0AAD4NIU2</accession>
<keyword evidence="5 10" id="KW-0812">Transmembrane</keyword>
<dbReference type="AlphaFoldDB" id="A0AAD4NIU2"/>
<keyword evidence="4" id="KW-0813">Transport</keyword>
<dbReference type="PANTHER" id="PTHR11958:SF99">
    <property type="entry name" value="SODIUM-DEPENDENT EXCITATORY AMINO ACID TRANSPORTER GLT-6-RELATED"/>
    <property type="match status" value="1"/>
</dbReference>
<feature type="transmembrane region" description="Helical" evidence="10">
    <location>
        <begin position="66"/>
        <end position="88"/>
    </location>
</feature>
<dbReference type="Pfam" id="PF00474">
    <property type="entry name" value="SSF"/>
    <property type="match status" value="1"/>
</dbReference>
<feature type="transmembrane region" description="Helical" evidence="10">
    <location>
        <begin position="743"/>
        <end position="759"/>
    </location>
</feature>
<comment type="similarity">
    <text evidence="2">Belongs to the dicarboxylate/amino acid:cation symporter (DAACS) (TC 2.A.23) family.</text>
</comment>